<evidence type="ECO:0000256" key="2">
    <source>
        <dbReference type="ARBA" id="ARBA00022676"/>
    </source>
</evidence>
<evidence type="ECO:0000256" key="3">
    <source>
        <dbReference type="ARBA" id="ARBA00022679"/>
    </source>
</evidence>
<organism evidence="18 19">
    <name type="scientific">Candidatus Mycosynbacter amalyticus</name>
    <dbReference type="NCBI Taxonomy" id="2665156"/>
    <lineage>
        <taxon>Bacteria</taxon>
        <taxon>Candidatus Saccharimonadota</taxon>
        <taxon>Candidatus Saccharimonadota incertae sedis</taxon>
        <taxon>Candidatus Mycosynbacter</taxon>
    </lineage>
</organism>
<dbReference type="PANTHER" id="PTHR30474">
    <property type="entry name" value="CELL CYCLE PROTEIN"/>
    <property type="match status" value="1"/>
</dbReference>
<evidence type="ECO:0000256" key="16">
    <source>
        <dbReference type="SAM" id="MobiDB-lite"/>
    </source>
</evidence>
<name>A0A857MN62_9BACT</name>
<evidence type="ECO:0000256" key="14">
    <source>
        <dbReference type="ARBA" id="ARBA00044770"/>
    </source>
</evidence>
<comment type="similarity">
    <text evidence="11">Belongs to the SEDS family. FtsW subfamily.</text>
</comment>
<dbReference type="GO" id="GO:0032153">
    <property type="term" value="C:cell division site"/>
    <property type="evidence" value="ECO:0007669"/>
    <property type="project" value="TreeGrafter"/>
</dbReference>
<evidence type="ECO:0000256" key="9">
    <source>
        <dbReference type="ARBA" id="ARBA00032370"/>
    </source>
</evidence>
<feature type="transmembrane region" description="Helical" evidence="17">
    <location>
        <begin position="117"/>
        <end position="137"/>
    </location>
</feature>
<dbReference type="GO" id="GO:0008955">
    <property type="term" value="F:peptidoglycan glycosyltransferase activity"/>
    <property type="evidence" value="ECO:0007669"/>
    <property type="project" value="UniProtKB-EC"/>
</dbReference>
<keyword evidence="6" id="KW-0573">Peptidoglycan synthesis</keyword>
<evidence type="ECO:0000256" key="17">
    <source>
        <dbReference type="SAM" id="Phobius"/>
    </source>
</evidence>
<proteinExistence type="inferred from homology"/>
<feature type="transmembrane region" description="Helical" evidence="17">
    <location>
        <begin position="195"/>
        <end position="212"/>
    </location>
</feature>
<dbReference type="AlphaFoldDB" id="A0A857MN62"/>
<feature type="transmembrane region" description="Helical" evidence="17">
    <location>
        <begin position="86"/>
        <end position="105"/>
    </location>
</feature>
<evidence type="ECO:0000313" key="19">
    <source>
        <dbReference type="Proteomes" id="UP001059824"/>
    </source>
</evidence>
<evidence type="ECO:0000256" key="12">
    <source>
        <dbReference type="ARBA" id="ARBA00041185"/>
    </source>
</evidence>
<evidence type="ECO:0000256" key="7">
    <source>
        <dbReference type="ARBA" id="ARBA00022989"/>
    </source>
</evidence>
<feature type="transmembrane region" description="Helical" evidence="17">
    <location>
        <begin position="360"/>
        <end position="383"/>
    </location>
</feature>
<dbReference type="Proteomes" id="UP001059824">
    <property type="component" value="Chromosome"/>
</dbReference>
<sequence>MGNWRCGGIPRCVSCDRRRTYLVRESLRRVGINTQSLLRRHNPDYRILTYTVILVVIGLIIIFAIGPQRANVLNESFGSDLSDTYFVIKQASSVVAAVAAFVVAYRVSLDWMLRRRLGILLTGFAACFLLVLLGNVLHMESVAQCALGACRWFVVPGLGTVQPAEILKFGLLIYLAGFLAARMRTGLINDRDKTIIPVIILMAAAALFVIVLQKDLGTGIATVSIVVSMFVVSGMHRQVGLALLGLLLVAGLLVIITAPHRIDRVMTFLKGDEASVDDASGYHIAHAKIAIGSGGVLGVGIGNSVQAAGYLPEAINDSVFAILGETFGFVGLVFILVMFYLLLVRILGLIDRLEKPEYRLIVAGVFGWIASHVVINVAAMTGLMPLTGITLPFLSFGGTSLVFIAAALGVVFQISRYTVHTRIKEETNEDSRGRRGVGRPRYASRRSR</sequence>
<keyword evidence="7 17" id="KW-1133">Transmembrane helix</keyword>
<dbReference type="GO" id="GO:0008360">
    <property type="term" value="P:regulation of cell shape"/>
    <property type="evidence" value="ECO:0007669"/>
    <property type="project" value="UniProtKB-KW"/>
</dbReference>
<keyword evidence="2" id="KW-0328">Glycosyltransferase</keyword>
<evidence type="ECO:0000256" key="11">
    <source>
        <dbReference type="ARBA" id="ARBA00038053"/>
    </source>
</evidence>
<feature type="region of interest" description="Disordered" evidence="16">
    <location>
        <begin position="428"/>
        <end position="448"/>
    </location>
</feature>
<accession>A0A857MN62</accession>
<dbReference type="GO" id="GO:0015648">
    <property type="term" value="F:lipid-linked peptidoglycan transporter activity"/>
    <property type="evidence" value="ECO:0007669"/>
    <property type="project" value="TreeGrafter"/>
</dbReference>
<keyword evidence="3" id="KW-0808">Transferase</keyword>
<keyword evidence="19" id="KW-1185">Reference proteome</keyword>
<feature type="transmembrane region" description="Helical" evidence="17">
    <location>
        <begin position="166"/>
        <end position="183"/>
    </location>
</feature>
<feature type="transmembrane region" description="Helical" evidence="17">
    <location>
        <begin position="327"/>
        <end position="348"/>
    </location>
</feature>
<evidence type="ECO:0000256" key="1">
    <source>
        <dbReference type="ARBA" id="ARBA00004141"/>
    </source>
</evidence>
<evidence type="ECO:0000256" key="6">
    <source>
        <dbReference type="ARBA" id="ARBA00022984"/>
    </source>
</evidence>
<evidence type="ECO:0000256" key="5">
    <source>
        <dbReference type="ARBA" id="ARBA00022960"/>
    </source>
</evidence>
<evidence type="ECO:0000313" key="18">
    <source>
        <dbReference type="EMBL" id="QHN42591.1"/>
    </source>
</evidence>
<comment type="subcellular location">
    <subcellularLocation>
        <location evidence="1">Membrane</location>
        <topology evidence="1">Multi-pass membrane protein</topology>
    </subcellularLocation>
</comment>
<feature type="transmembrane region" description="Helical" evidence="17">
    <location>
        <begin position="242"/>
        <end position="262"/>
    </location>
</feature>
<dbReference type="PANTHER" id="PTHR30474:SF2">
    <property type="entry name" value="PEPTIDOGLYCAN GLYCOSYLTRANSFERASE FTSW-RELATED"/>
    <property type="match status" value="1"/>
</dbReference>
<feature type="transmembrane region" description="Helical" evidence="17">
    <location>
        <begin position="218"/>
        <end position="235"/>
    </location>
</feature>
<dbReference type="EC" id="2.4.99.28" evidence="14"/>
<evidence type="ECO:0000256" key="10">
    <source>
        <dbReference type="ARBA" id="ARBA00033270"/>
    </source>
</evidence>
<dbReference type="GO" id="GO:0005886">
    <property type="term" value="C:plasma membrane"/>
    <property type="evidence" value="ECO:0007669"/>
    <property type="project" value="TreeGrafter"/>
</dbReference>
<gene>
    <name evidence="18" type="ORF">GII36_01845</name>
</gene>
<evidence type="ECO:0000256" key="13">
    <source>
        <dbReference type="ARBA" id="ARBA00041418"/>
    </source>
</evidence>
<feature type="transmembrane region" description="Helical" evidence="17">
    <location>
        <begin position="47"/>
        <end position="66"/>
    </location>
</feature>
<reference evidence="18" key="1">
    <citation type="journal article" date="2021" name="Nat. Microbiol.">
        <title>Cocultivation of an ultrasmall environmental parasitic bacterium with lytic ability against bacteria associated with wastewater foams.</title>
        <authorList>
            <person name="Batinovic S."/>
            <person name="Rose J.J.A."/>
            <person name="Ratcliffe J."/>
            <person name="Seviour R.J."/>
            <person name="Petrovski S."/>
        </authorList>
    </citation>
    <scope>NUCLEOTIDE SEQUENCE</scope>
    <source>
        <strain evidence="18">JR1</strain>
    </source>
</reference>
<protein>
    <recommendedName>
        <fullName evidence="12">Probable peptidoglycan glycosyltransferase FtsW</fullName>
        <ecNumber evidence="14">2.4.99.28</ecNumber>
    </recommendedName>
    <alternativeName>
        <fullName evidence="13">Cell division protein FtsW</fullName>
    </alternativeName>
    <alternativeName>
        <fullName evidence="10">Cell wall polymerase</fullName>
    </alternativeName>
    <alternativeName>
        <fullName evidence="9">Peptidoglycan polymerase</fullName>
    </alternativeName>
</protein>
<keyword evidence="4 17" id="KW-0812">Transmembrane</keyword>
<dbReference type="EMBL" id="CP045921">
    <property type="protein sequence ID" value="QHN42591.1"/>
    <property type="molecule type" value="Genomic_DNA"/>
</dbReference>
<dbReference type="InterPro" id="IPR001182">
    <property type="entry name" value="FtsW/RodA"/>
</dbReference>
<evidence type="ECO:0000256" key="4">
    <source>
        <dbReference type="ARBA" id="ARBA00022692"/>
    </source>
</evidence>
<keyword evidence="8 17" id="KW-0472">Membrane</keyword>
<evidence type="ECO:0000256" key="8">
    <source>
        <dbReference type="ARBA" id="ARBA00023136"/>
    </source>
</evidence>
<feature type="transmembrane region" description="Helical" evidence="17">
    <location>
        <begin position="389"/>
        <end position="412"/>
    </location>
</feature>
<dbReference type="GO" id="GO:0051301">
    <property type="term" value="P:cell division"/>
    <property type="evidence" value="ECO:0007669"/>
    <property type="project" value="InterPro"/>
</dbReference>
<evidence type="ECO:0000256" key="15">
    <source>
        <dbReference type="ARBA" id="ARBA00049902"/>
    </source>
</evidence>
<dbReference type="GO" id="GO:0009252">
    <property type="term" value="P:peptidoglycan biosynthetic process"/>
    <property type="evidence" value="ECO:0007669"/>
    <property type="project" value="UniProtKB-KW"/>
</dbReference>
<comment type="catalytic activity">
    <reaction evidence="15">
        <text>[GlcNAc-(1-&gt;4)-Mur2Ac(oyl-L-Ala-gamma-D-Glu-L-Lys-D-Ala-D-Ala)](n)-di-trans,octa-cis-undecaprenyl diphosphate + beta-D-GlcNAc-(1-&gt;4)-Mur2Ac(oyl-L-Ala-gamma-D-Glu-L-Lys-D-Ala-D-Ala)-di-trans,octa-cis-undecaprenyl diphosphate = [GlcNAc-(1-&gt;4)-Mur2Ac(oyl-L-Ala-gamma-D-Glu-L-Lys-D-Ala-D-Ala)](n+1)-di-trans,octa-cis-undecaprenyl diphosphate + di-trans,octa-cis-undecaprenyl diphosphate + H(+)</text>
        <dbReference type="Rhea" id="RHEA:23708"/>
        <dbReference type="Rhea" id="RHEA-COMP:9602"/>
        <dbReference type="Rhea" id="RHEA-COMP:9603"/>
        <dbReference type="ChEBI" id="CHEBI:15378"/>
        <dbReference type="ChEBI" id="CHEBI:58405"/>
        <dbReference type="ChEBI" id="CHEBI:60033"/>
        <dbReference type="ChEBI" id="CHEBI:78435"/>
        <dbReference type="EC" id="2.4.99.28"/>
    </reaction>
</comment>
<dbReference type="Pfam" id="PF01098">
    <property type="entry name" value="FTSW_RODA_SPOVE"/>
    <property type="match status" value="1"/>
</dbReference>
<keyword evidence="5" id="KW-0133">Cell shape</keyword>
<feature type="compositionally biased region" description="Basic residues" evidence="16">
    <location>
        <begin position="434"/>
        <end position="448"/>
    </location>
</feature>
<dbReference type="KEGG" id="mama:GII36_01845"/>